<keyword evidence="3" id="KW-1185">Reference proteome</keyword>
<dbReference type="EMBL" id="CACVKT020002154">
    <property type="protein sequence ID" value="CAC5375670.1"/>
    <property type="molecule type" value="Genomic_DNA"/>
</dbReference>
<dbReference type="InterPro" id="IPR006202">
    <property type="entry name" value="Neur_chan_lig-bd"/>
</dbReference>
<evidence type="ECO:0000313" key="3">
    <source>
        <dbReference type="Proteomes" id="UP000507470"/>
    </source>
</evidence>
<proteinExistence type="predicted"/>
<reference evidence="2 3" key="1">
    <citation type="submission" date="2020-06" db="EMBL/GenBank/DDBJ databases">
        <authorList>
            <person name="Li R."/>
            <person name="Bekaert M."/>
        </authorList>
    </citation>
    <scope>NUCLEOTIDE SEQUENCE [LARGE SCALE GENOMIC DNA]</scope>
    <source>
        <strain evidence="3">wild</strain>
    </source>
</reference>
<name>A0A6J8AYA8_MYTCO</name>
<dbReference type="GO" id="GO:0016020">
    <property type="term" value="C:membrane"/>
    <property type="evidence" value="ECO:0007669"/>
    <property type="project" value="InterPro"/>
</dbReference>
<evidence type="ECO:0000259" key="1">
    <source>
        <dbReference type="Pfam" id="PF02931"/>
    </source>
</evidence>
<dbReference type="Pfam" id="PF02931">
    <property type="entry name" value="Neur_chan_LBD"/>
    <property type="match status" value="2"/>
</dbReference>
<dbReference type="SUPFAM" id="SSF63712">
    <property type="entry name" value="Nicotinic receptor ligand binding domain-like"/>
    <property type="match status" value="1"/>
</dbReference>
<dbReference type="AlphaFoldDB" id="A0A6J8AYA8"/>
<dbReference type="Proteomes" id="UP000507470">
    <property type="component" value="Unassembled WGS sequence"/>
</dbReference>
<dbReference type="GO" id="GO:0005230">
    <property type="term" value="F:extracellular ligand-gated monoatomic ion channel activity"/>
    <property type="evidence" value="ECO:0007669"/>
    <property type="project" value="InterPro"/>
</dbReference>
<organism evidence="2 3">
    <name type="scientific">Mytilus coruscus</name>
    <name type="common">Sea mussel</name>
    <dbReference type="NCBI Taxonomy" id="42192"/>
    <lineage>
        <taxon>Eukaryota</taxon>
        <taxon>Metazoa</taxon>
        <taxon>Spiralia</taxon>
        <taxon>Lophotrochozoa</taxon>
        <taxon>Mollusca</taxon>
        <taxon>Bivalvia</taxon>
        <taxon>Autobranchia</taxon>
        <taxon>Pteriomorphia</taxon>
        <taxon>Mytilida</taxon>
        <taxon>Mytiloidea</taxon>
        <taxon>Mytilidae</taxon>
        <taxon>Mytilinae</taxon>
        <taxon>Mytilus</taxon>
    </lineage>
</organism>
<evidence type="ECO:0000313" key="2">
    <source>
        <dbReference type="EMBL" id="CAC5375670.1"/>
    </source>
</evidence>
<dbReference type="InterPro" id="IPR036734">
    <property type="entry name" value="Neur_chan_lig-bd_sf"/>
</dbReference>
<sequence length="157" mass="18648">MDPNFEQENRKLVLESMQCMSWNDPRLSWNRGQNRVSLPSSEIWIPDIVLLGQDRSHLRPVKKKSGEVYECDFRFLSWSYDKVMLDTRLPASKSVDSHIDMSVFIEHETYEVVSRCATREEMTYPCREGTYPELKYSFVLSRRRTFCRDYNQSPTCN</sequence>
<dbReference type="Gene3D" id="2.70.170.10">
    <property type="entry name" value="Neurotransmitter-gated ion-channel ligand-binding domain"/>
    <property type="match status" value="2"/>
</dbReference>
<protein>
    <submittedName>
        <fullName evidence="2">CHRNA6</fullName>
    </submittedName>
</protein>
<feature type="domain" description="Neurotransmitter-gated ion-channel ligand-binding" evidence="1">
    <location>
        <begin position="6"/>
        <end position="56"/>
    </location>
</feature>
<gene>
    <name evidence="2" type="ORF">MCOR_12607</name>
</gene>
<accession>A0A6J8AYA8</accession>
<feature type="domain" description="Neurotransmitter-gated ion-channel ligand-binding" evidence="1">
    <location>
        <begin position="70"/>
        <end position="143"/>
    </location>
</feature>